<protein>
    <submittedName>
        <fullName evidence="3">Uncharacterized protein</fullName>
    </submittedName>
</protein>
<gene>
    <name evidence="3" type="ORF">ADEAN_000251700</name>
</gene>
<organism evidence="3 4">
    <name type="scientific">Angomonas deanei</name>
    <dbReference type="NCBI Taxonomy" id="59799"/>
    <lineage>
        <taxon>Eukaryota</taxon>
        <taxon>Discoba</taxon>
        <taxon>Euglenozoa</taxon>
        <taxon>Kinetoplastea</taxon>
        <taxon>Metakinetoplastina</taxon>
        <taxon>Trypanosomatida</taxon>
        <taxon>Trypanosomatidae</taxon>
        <taxon>Strigomonadinae</taxon>
        <taxon>Angomonas</taxon>
    </lineage>
</organism>
<keyword evidence="4" id="KW-1185">Reference proteome</keyword>
<proteinExistence type="predicted"/>
<accession>A0A7G2C7J1</accession>
<feature type="compositionally biased region" description="Polar residues" evidence="2">
    <location>
        <begin position="309"/>
        <end position="324"/>
    </location>
</feature>
<dbReference type="Proteomes" id="UP000515908">
    <property type="component" value="Chromosome 04"/>
</dbReference>
<reference evidence="3 4" key="1">
    <citation type="submission" date="2020-08" db="EMBL/GenBank/DDBJ databases">
        <authorList>
            <person name="Newling K."/>
            <person name="Davey J."/>
            <person name="Forrester S."/>
        </authorList>
    </citation>
    <scope>NUCLEOTIDE SEQUENCE [LARGE SCALE GENOMIC DNA]</scope>
    <source>
        <strain evidence="4">Crithidia deanei Carvalho (ATCC PRA-265)</strain>
    </source>
</reference>
<evidence type="ECO:0000313" key="3">
    <source>
        <dbReference type="EMBL" id="CAD2215064.1"/>
    </source>
</evidence>
<evidence type="ECO:0000256" key="1">
    <source>
        <dbReference type="SAM" id="Coils"/>
    </source>
</evidence>
<sequence length="380" mass="42777">MQGTIIDKISGHVSEKRLESILYKFLEHYQEELNVDLLSKRNKENESDPNQSPLPSATRMDLTKGASTSFLLEKVYAALIGTEHISLPEEAEQMDGLRKTIQQTKQKAHEELQALYRELGLDVRKWSETELMTRYYNNSVFISMGLITALEGVFLARSYAALGDVARQNVLWARNDVTKNFEHALGDKRIKTALSVLDANLVKGELRMAAITAAQDANRLCGALSAMESDNTSEAQHMAALREMNDFIESQKQHILELMNLINESVDTRATTVEYPTQSVEILFTKLKDTMKLRRQLQSECEKSGKGALSQTQAGDNATTSTSLVEPEKELNTIDVKPKQLYLVKQREEHIKTILTCVIQLHAADPKSQSTRSRLSSLLY</sequence>
<feature type="coiled-coil region" evidence="1">
    <location>
        <begin position="87"/>
        <end position="118"/>
    </location>
</feature>
<dbReference type="AlphaFoldDB" id="A0A7G2C7J1"/>
<evidence type="ECO:0000313" key="4">
    <source>
        <dbReference type="Proteomes" id="UP000515908"/>
    </source>
</evidence>
<name>A0A7G2C7J1_9TRYP</name>
<feature type="region of interest" description="Disordered" evidence="2">
    <location>
        <begin position="302"/>
        <end position="326"/>
    </location>
</feature>
<evidence type="ECO:0000256" key="2">
    <source>
        <dbReference type="SAM" id="MobiDB-lite"/>
    </source>
</evidence>
<keyword evidence="1" id="KW-0175">Coiled coil</keyword>
<dbReference type="EMBL" id="LR877148">
    <property type="protein sequence ID" value="CAD2215064.1"/>
    <property type="molecule type" value="Genomic_DNA"/>
</dbReference>
<dbReference type="OrthoDB" id="272479at2759"/>
<dbReference type="VEuPathDB" id="TriTrypDB:ADEAN_000251700"/>